<dbReference type="Pfam" id="PF07683">
    <property type="entry name" value="CobW_C"/>
    <property type="match status" value="1"/>
</dbReference>
<dbReference type="FunCoup" id="A0A0H2S6G1">
    <property type="interactions" value="292"/>
</dbReference>
<evidence type="ECO:0000256" key="4">
    <source>
        <dbReference type="ARBA" id="ARBA00023134"/>
    </source>
</evidence>
<dbReference type="PANTHER" id="PTHR13748">
    <property type="entry name" value="COBW-RELATED"/>
    <property type="match status" value="1"/>
</dbReference>
<dbReference type="OrthoDB" id="258627at2759"/>
<dbReference type="EMBL" id="KQ085906">
    <property type="protein sequence ID" value="KLO17268.1"/>
    <property type="molecule type" value="Genomic_DNA"/>
</dbReference>
<evidence type="ECO:0000313" key="10">
    <source>
        <dbReference type="EMBL" id="KLO17268.1"/>
    </source>
</evidence>
<evidence type="ECO:0000256" key="1">
    <source>
        <dbReference type="ARBA" id="ARBA00022741"/>
    </source>
</evidence>
<evidence type="ECO:0000256" key="3">
    <source>
        <dbReference type="ARBA" id="ARBA00022833"/>
    </source>
</evidence>
<gene>
    <name evidence="10" type="ORF">SCHPADRAFT_821656</name>
</gene>
<comment type="catalytic activity">
    <reaction evidence="7">
        <text>GTP + H2O = GDP + phosphate + H(+)</text>
        <dbReference type="Rhea" id="RHEA:19669"/>
        <dbReference type="ChEBI" id="CHEBI:15377"/>
        <dbReference type="ChEBI" id="CHEBI:15378"/>
        <dbReference type="ChEBI" id="CHEBI:37565"/>
        <dbReference type="ChEBI" id="CHEBI:43474"/>
        <dbReference type="ChEBI" id="CHEBI:58189"/>
    </reaction>
    <physiologicalReaction direction="left-to-right" evidence="7">
        <dbReference type="Rhea" id="RHEA:19670"/>
    </physiologicalReaction>
</comment>
<dbReference type="CDD" id="cd03112">
    <property type="entry name" value="CobW-like"/>
    <property type="match status" value="1"/>
</dbReference>
<name>A0A0H2S6G1_9AGAM</name>
<dbReference type="AlphaFoldDB" id="A0A0H2S6G1"/>
<dbReference type="Gene3D" id="3.30.1220.10">
    <property type="entry name" value="CobW-like, C-terminal domain"/>
    <property type="match status" value="1"/>
</dbReference>
<keyword evidence="1" id="KW-0547">Nucleotide-binding</keyword>
<evidence type="ECO:0000256" key="5">
    <source>
        <dbReference type="ARBA" id="ARBA00023186"/>
    </source>
</evidence>
<evidence type="ECO:0000256" key="7">
    <source>
        <dbReference type="ARBA" id="ARBA00049117"/>
    </source>
</evidence>
<dbReference type="InterPro" id="IPR011629">
    <property type="entry name" value="CobW-like_C"/>
</dbReference>
<keyword evidence="11" id="KW-1185">Reference proteome</keyword>
<proteinExistence type="inferred from homology"/>
<evidence type="ECO:0000313" key="11">
    <source>
        <dbReference type="Proteomes" id="UP000053477"/>
    </source>
</evidence>
<dbReference type="InterPro" id="IPR036627">
    <property type="entry name" value="CobW-likC_sf"/>
</dbReference>
<keyword evidence="5" id="KW-0143">Chaperone</keyword>
<dbReference type="SUPFAM" id="SSF52540">
    <property type="entry name" value="P-loop containing nucleoside triphosphate hydrolases"/>
    <property type="match status" value="1"/>
</dbReference>
<accession>A0A0H2S6G1</accession>
<keyword evidence="4" id="KW-0342">GTP-binding</keyword>
<feature type="domain" description="CobW C-terminal" evidence="9">
    <location>
        <begin position="307"/>
        <end position="371"/>
    </location>
</feature>
<evidence type="ECO:0000256" key="6">
    <source>
        <dbReference type="ARBA" id="ARBA00034320"/>
    </source>
</evidence>
<dbReference type="InterPro" id="IPR003495">
    <property type="entry name" value="CobW/HypB/UreG_nucleotide-bd"/>
</dbReference>
<evidence type="ECO:0000256" key="2">
    <source>
        <dbReference type="ARBA" id="ARBA00022801"/>
    </source>
</evidence>
<sequence length="375" mass="40937">MDPDRKVPCTLISGFLGAGKSTLLKRILTERHGYRIAVIMNEFGDTAVSSSAKAINVSSTDNEAGELSEQFLELANGCLCCSIKDTGIAAIENLMKRKGAFDYILLETTGVADPGPIAAMFWHNEEYAMGLGNDIYLDGVVCVVDAVFGEQQMTEDATDDDIGTSQRQIACADVILLNKTDVPTEEQLTRVEILIQSCNSSAPVHRTVRGDIDLKHVIGINAYKGKSFEDLLHGLRLHDHDHDHDHGEEGHVHQHGPLYTSVTSIQVDVPVINEEKAQKLDEWIRSVLWEGILPGEGTPQNDGSKKLEVLRCKGVFCLESGEVNVLQGVRGMYEITPIRAAAEDDTVGVTEVGKLVFIGKGLGENMRKSLLDVLQ</sequence>
<dbReference type="STRING" id="27342.A0A0H2S6G1"/>
<dbReference type="InParanoid" id="A0A0H2S6G1"/>
<dbReference type="InterPro" id="IPR051316">
    <property type="entry name" value="Zinc-reg_GTPase_activator"/>
</dbReference>
<dbReference type="SUPFAM" id="SSF90002">
    <property type="entry name" value="Hypothetical protein YjiA, C-terminal domain"/>
    <property type="match status" value="1"/>
</dbReference>
<feature type="domain" description="CobW/HypB/UreG nucleotide-binding" evidence="8">
    <location>
        <begin position="8"/>
        <end position="205"/>
    </location>
</feature>
<keyword evidence="2" id="KW-0378">Hydrolase</keyword>
<comment type="similarity">
    <text evidence="6">Belongs to the SIMIBI class G3E GTPase family. ZNG1 subfamily.</text>
</comment>
<protein>
    <submittedName>
        <fullName evidence="10">CobW-domain-containing protein</fullName>
    </submittedName>
</protein>
<dbReference type="GO" id="GO:0005525">
    <property type="term" value="F:GTP binding"/>
    <property type="evidence" value="ECO:0007669"/>
    <property type="project" value="UniProtKB-KW"/>
</dbReference>
<keyword evidence="3" id="KW-0862">Zinc</keyword>
<dbReference type="Pfam" id="PF02492">
    <property type="entry name" value="cobW"/>
    <property type="match status" value="1"/>
</dbReference>
<dbReference type="InterPro" id="IPR027417">
    <property type="entry name" value="P-loop_NTPase"/>
</dbReference>
<organism evidence="10 11">
    <name type="scientific">Schizopora paradoxa</name>
    <dbReference type="NCBI Taxonomy" id="27342"/>
    <lineage>
        <taxon>Eukaryota</taxon>
        <taxon>Fungi</taxon>
        <taxon>Dikarya</taxon>
        <taxon>Basidiomycota</taxon>
        <taxon>Agaricomycotina</taxon>
        <taxon>Agaricomycetes</taxon>
        <taxon>Hymenochaetales</taxon>
        <taxon>Schizoporaceae</taxon>
        <taxon>Schizopora</taxon>
    </lineage>
</organism>
<evidence type="ECO:0000259" key="8">
    <source>
        <dbReference type="Pfam" id="PF02492"/>
    </source>
</evidence>
<evidence type="ECO:0000259" key="9">
    <source>
        <dbReference type="Pfam" id="PF07683"/>
    </source>
</evidence>
<dbReference type="Gene3D" id="3.40.50.300">
    <property type="entry name" value="P-loop containing nucleotide triphosphate hydrolases"/>
    <property type="match status" value="1"/>
</dbReference>
<reference evidence="10 11" key="1">
    <citation type="submission" date="2015-04" db="EMBL/GenBank/DDBJ databases">
        <title>Complete genome sequence of Schizopora paradoxa KUC8140, a cosmopolitan wood degrader in East Asia.</title>
        <authorList>
            <consortium name="DOE Joint Genome Institute"/>
            <person name="Min B."/>
            <person name="Park H."/>
            <person name="Jang Y."/>
            <person name="Kim J.-J."/>
            <person name="Kim K.H."/>
            <person name="Pangilinan J."/>
            <person name="Lipzen A."/>
            <person name="Riley R."/>
            <person name="Grigoriev I.V."/>
            <person name="Spatafora J.W."/>
            <person name="Choi I.-G."/>
        </authorList>
    </citation>
    <scope>NUCLEOTIDE SEQUENCE [LARGE SCALE GENOMIC DNA]</scope>
    <source>
        <strain evidence="10 11">KUC8140</strain>
    </source>
</reference>
<dbReference type="PANTHER" id="PTHR13748:SF31">
    <property type="entry name" value="ZINC-REGULATED GTPASE METALLOPROTEIN ACTIVATOR 1A-RELATED"/>
    <property type="match status" value="1"/>
</dbReference>
<dbReference type="GO" id="GO:0005737">
    <property type="term" value="C:cytoplasm"/>
    <property type="evidence" value="ECO:0007669"/>
    <property type="project" value="TreeGrafter"/>
</dbReference>
<dbReference type="Proteomes" id="UP000053477">
    <property type="component" value="Unassembled WGS sequence"/>
</dbReference>
<dbReference type="GO" id="GO:0016787">
    <property type="term" value="F:hydrolase activity"/>
    <property type="evidence" value="ECO:0007669"/>
    <property type="project" value="UniProtKB-KW"/>
</dbReference>